<evidence type="ECO:0000313" key="5">
    <source>
        <dbReference type="Proteomes" id="UP000823123"/>
    </source>
</evidence>
<proteinExistence type="predicted"/>
<dbReference type="InterPro" id="IPR051056">
    <property type="entry name" value="Glycosyl_Hydrolase_73"/>
</dbReference>
<protein>
    <submittedName>
        <fullName evidence="4">Glucosaminidase domain-containing protein</fullName>
    </submittedName>
</protein>
<dbReference type="PANTHER" id="PTHR33308:SF9">
    <property type="entry name" value="PEPTIDOGLYCAN HYDROLASE FLGJ"/>
    <property type="match status" value="1"/>
</dbReference>
<dbReference type="InterPro" id="IPR018337">
    <property type="entry name" value="Cell_wall/Cho-bd_repeat"/>
</dbReference>
<dbReference type="Pfam" id="PF19085">
    <property type="entry name" value="Choline_bind_2"/>
    <property type="match status" value="1"/>
</dbReference>
<reference evidence="4 5" key="1">
    <citation type="submission" date="2020-09" db="EMBL/GenBank/DDBJ databases">
        <title>Parvimonas S3374 sp. nov.</title>
        <authorList>
            <person name="Buhl M."/>
        </authorList>
    </citation>
    <scope>NUCLEOTIDE SEQUENCE [LARGE SCALE GENOMIC DNA]</scope>
    <source>
        <strain evidence="4 5">S3374</strain>
    </source>
</reference>
<keyword evidence="5" id="KW-1185">Reference proteome</keyword>
<dbReference type="InterPro" id="IPR002901">
    <property type="entry name" value="MGlyc_endo_b_GlcNAc-like_dom"/>
</dbReference>
<dbReference type="PANTHER" id="PTHR33308">
    <property type="entry name" value="PEPTIDOGLYCAN HYDROLASE FLGJ"/>
    <property type="match status" value="1"/>
</dbReference>
<dbReference type="SUPFAM" id="SSF69360">
    <property type="entry name" value="Cell wall binding repeat"/>
    <property type="match status" value="1"/>
</dbReference>
<dbReference type="SMART" id="SM00047">
    <property type="entry name" value="LYZ2"/>
    <property type="match status" value="1"/>
</dbReference>
<evidence type="ECO:0000256" key="2">
    <source>
        <dbReference type="ARBA" id="ARBA00022801"/>
    </source>
</evidence>
<keyword evidence="2" id="KW-0378">Hydrolase</keyword>
<evidence type="ECO:0000256" key="1">
    <source>
        <dbReference type="ARBA" id="ARBA00022737"/>
    </source>
</evidence>
<gene>
    <name evidence="4" type="ORF">IBJ83_06930</name>
</gene>
<sequence>WYYFVDGKMLSSQFINYNGDKYYLGESGAMAVNTKINGYNIDENGVARSASKPIGSRSEFIKKVTPGVLKAVKGKGLFPSIAVAQACLETGFGTDGLSPAPIYNLFGIKAADDTPPERYYEIRTAEYDKNGKKYYITDKFMKFSGYDEAFEYYANLFTRTKWLTNWYRNVLAAKTPEQAAKALTGTYATDPNYGSKLLNIIDTYNLRELDKEIFPNGVKP</sequence>
<dbReference type="Gene3D" id="1.10.530.10">
    <property type="match status" value="1"/>
</dbReference>
<dbReference type="Proteomes" id="UP000823123">
    <property type="component" value="Unassembled WGS sequence"/>
</dbReference>
<feature type="domain" description="Mannosyl-glycoprotein endo-beta-N-acetylglucosamidase-like" evidence="3">
    <location>
        <begin position="49"/>
        <end position="210"/>
    </location>
</feature>
<comment type="caution">
    <text evidence="4">The sequence shown here is derived from an EMBL/GenBank/DDBJ whole genome shotgun (WGS) entry which is preliminary data.</text>
</comment>
<evidence type="ECO:0000259" key="3">
    <source>
        <dbReference type="SMART" id="SM00047"/>
    </source>
</evidence>
<keyword evidence="1" id="KW-0677">Repeat</keyword>
<organism evidence="4 5">
    <name type="scientific">Parvimonas parva</name>
    <dbReference type="NCBI Taxonomy" id="2769485"/>
    <lineage>
        <taxon>Bacteria</taxon>
        <taxon>Bacillati</taxon>
        <taxon>Bacillota</taxon>
        <taxon>Tissierellia</taxon>
        <taxon>Tissierellales</taxon>
        <taxon>Peptoniphilaceae</taxon>
        <taxon>Parvimonas</taxon>
    </lineage>
</organism>
<dbReference type="Gene3D" id="4.10.80.30">
    <property type="entry name" value="DNA polymerase, domain 6"/>
    <property type="match status" value="1"/>
</dbReference>
<dbReference type="RefSeq" id="WP_201275897.1">
    <property type="nucleotide sequence ID" value="NZ_JACVDA010000021.1"/>
</dbReference>
<evidence type="ECO:0000313" key="4">
    <source>
        <dbReference type="EMBL" id="MBK1469042.1"/>
    </source>
</evidence>
<name>A0ABS1CAC2_9FIRM</name>
<feature type="non-terminal residue" evidence="4">
    <location>
        <position position="1"/>
    </location>
</feature>
<dbReference type="Pfam" id="PF01832">
    <property type="entry name" value="Glucosaminidase"/>
    <property type="match status" value="1"/>
</dbReference>
<dbReference type="Gene3D" id="2.10.270.10">
    <property type="entry name" value="Cholin Binding"/>
    <property type="match status" value="1"/>
</dbReference>
<dbReference type="EMBL" id="JACVDA010000021">
    <property type="protein sequence ID" value="MBK1469042.1"/>
    <property type="molecule type" value="Genomic_DNA"/>
</dbReference>
<accession>A0ABS1CAC2</accession>